<dbReference type="GO" id="GO:0003729">
    <property type="term" value="F:mRNA binding"/>
    <property type="evidence" value="ECO:0007669"/>
    <property type="project" value="UniProtKB-ARBA"/>
</dbReference>
<dbReference type="Pfam" id="PF16921">
    <property type="entry name" value="Tex_YqgF"/>
    <property type="match status" value="1"/>
</dbReference>
<dbReference type="Gene3D" id="1.10.10.650">
    <property type="entry name" value="RuvA domain 2-like"/>
    <property type="match status" value="1"/>
</dbReference>
<sequence>MNASTLRIAEELKLSASKVDAVIALLQEGATIPFMARYRKELTGGMDEVVLAALRDRHEQIIELEKRRTAIMQSLQERELLTPALQTALGNAQTLAVLEDIYLPYRPKRRTRAQIARERGLEPLADLLWRQSPEDIPARLAEAFIAPQNDVPDAETALAGARDILAERISEDAETRRVMRLMFTMRGEIVSTRARTTKETAGESQAKGKDDPSATYRDYFEWKEPVRTAPGHRILAMLRGERENVLSLSVRPDEAQALTALKGHFITTANACSREVALAVEDGYRRLLAPSMENETRTLLKTRADEEAIAVFAANLRELLLAPPLGQKRILALDPGFRTGAKLVCLDAQGALLHTETIYPVTGGPRAEEASVRVRSLVERFAVEAIAIGNGTASRETEAFVRSLGLPAAIPVVMVNESGASVYSASETARREFPDHDITVRGAASIGRRLADPLAELVKIDPKSIGVGQYQHDVDQAALKKALEDVVVSCVNSVGVELNTASAELLSHVSGLGPALAQNIVAHRTENGPFRSRKELLKVKRLGPKAFEQCAGFLRIHDAADPLDASAVHPESYPVVQAMAKELGCHVADLMRDAALRDKIHLERYVSGNVGLPTLRDIMAELARPGRDPRPPFTAFSFAEGVHEISDLSPGMVLPGIVTNVTKFGAFVDIGVHQDGLVHVSQLADTFVKDPAQVVRVQQRVQVRVLEVDAPRKRISLSMKGLRA</sequence>
<gene>
    <name evidence="3" type="ORF">DSM19430T_21000</name>
</gene>
<dbReference type="Pfam" id="PF17674">
    <property type="entry name" value="HHH_9"/>
    <property type="match status" value="1"/>
</dbReference>
<dbReference type="InterPro" id="IPR010994">
    <property type="entry name" value="RuvA_2-like"/>
</dbReference>
<keyword evidence="4" id="KW-1185">Reference proteome</keyword>
<dbReference type="InterPro" id="IPR003029">
    <property type="entry name" value="S1_domain"/>
</dbReference>
<dbReference type="RefSeq" id="WP_174410015.1">
    <property type="nucleotide sequence ID" value="NZ_BLVP01000008.1"/>
</dbReference>
<dbReference type="Gene3D" id="3.30.420.140">
    <property type="entry name" value="YqgF/RNase H-like domain"/>
    <property type="match status" value="1"/>
</dbReference>
<dbReference type="InterPro" id="IPR037027">
    <property type="entry name" value="YqgF/RNaseH-like_dom_sf"/>
</dbReference>
<dbReference type="GO" id="GO:0003735">
    <property type="term" value="F:structural constituent of ribosome"/>
    <property type="evidence" value="ECO:0007669"/>
    <property type="project" value="TreeGrafter"/>
</dbReference>
<dbReference type="PROSITE" id="PS50126">
    <property type="entry name" value="S1"/>
    <property type="match status" value="1"/>
</dbReference>
<dbReference type="InterPro" id="IPR044146">
    <property type="entry name" value="S1_Tex"/>
</dbReference>
<dbReference type="FunFam" id="1.10.150.310:FF:000001">
    <property type="entry name" value="RNA-binding transcriptional accessory protein"/>
    <property type="match status" value="1"/>
</dbReference>
<feature type="compositionally biased region" description="Basic and acidic residues" evidence="1">
    <location>
        <begin position="196"/>
        <end position="213"/>
    </location>
</feature>
<name>A0A7J0BUN5_9BACT</name>
<dbReference type="FunFam" id="2.40.50.140:FF:000051">
    <property type="entry name" value="RNA-binding transcriptional accessory protein"/>
    <property type="match status" value="1"/>
</dbReference>
<dbReference type="Pfam" id="PF12836">
    <property type="entry name" value="HHH_3"/>
    <property type="match status" value="1"/>
</dbReference>
<dbReference type="InterPro" id="IPR041692">
    <property type="entry name" value="HHH_9"/>
</dbReference>
<dbReference type="InterPro" id="IPR023323">
    <property type="entry name" value="Tex-like_dom_sf"/>
</dbReference>
<accession>A0A7J0BUN5</accession>
<evidence type="ECO:0000256" key="1">
    <source>
        <dbReference type="SAM" id="MobiDB-lite"/>
    </source>
</evidence>
<evidence type="ECO:0000313" key="4">
    <source>
        <dbReference type="Proteomes" id="UP000503820"/>
    </source>
</evidence>
<feature type="domain" description="S1 motif" evidence="2">
    <location>
        <begin position="651"/>
        <end position="720"/>
    </location>
</feature>
<dbReference type="PANTHER" id="PTHR10724">
    <property type="entry name" value="30S RIBOSOMAL PROTEIN S1"/>
    <property type="match status" value="1"/>
</dbReference>
<dbReference type="CDD" id="cd05685">
    <property type="entry name" value="S1_Tex"/>
    <property type="match status" value="1"/>
</dbReference>
<comment type="caution">
    <text evidence="3">The sequence shown here is derived from an EMBL/GenBank/DDBJ whole genome shotgun (WGS) entry which is preliminary data.</text>
</comment>
<dbReference type="SMART" id="SM00732">
    <property type="entry name" value="YqgFc"/>
    <property type="match status" value="1"/>
</dbReference>
<dbReference type="InterPro" id="IPR023319">
    <property type="entry name" value="Tex-like_HTH_dom_sf"/>
</dbReference>
<dbReference type="InterPro" id="IPR018974">
    <property type="entry name" value="Tex-like_N"/>
</dbReference>
<dbReference type="SUPFAM" id="SSF53098">
    <property type="entry name" value="Ribonuclease H-like"/>
    <property type="match status" value="1"/>
</dbReference>
<organism evidence="3 4">
    <name type="scientific">Desulfovibrio psychrotolerans</name>
    <dbReference type="NCBI Taxonomy" id="415242"/>
    <lineage>
        <taxon>Bacteria</taxon>
        <taxon>Pseudomonadati</taxon>
        <taxon>Thermodesulfobacteriota</taxon>
        <taxon>Desulfovibrionia</taxon>
        <taxon>Desulfovibrionales</taxon>
        <taxon>Desulfovibrionaceae</taxon>
        <taxon>Desulfovibrio</taxon>
    </lineage>
</organism>
<dbReference type="GO" id="GO:0006412">
    <property type="term" value="P:translation"/>
    <property type="evidence" value="ECO:0007669"/>
    <property type="project" value="TreeGrafter"/>
</dbReference>
<dbReference type="Gene3D" id="1.10.150.310">
    <property type="entry name" value="Tex RuvX-like domain-like"/>
    <property type="match status" value="1"/>
</dbReference>
<protein>
    <submittedName>
        <fullName evidence="3">RNA-binding transcriptional accessory protein</fullName>
    </submittedName>
</protein>
<evidence type="ECO:0000313" key="3">
    <source>
        <dbReference type="EMBL" id="GFM37416.1"/>
    </source>
</evidence>
<dbReference type="InterPro" id="IPR006641">
    <property type="entry name" value="YqgF/RNaseH-like_dom"/>
</dbReference>
<dbReference type="PANTHER" id="PTHR10724:SF10">
    <property type="entry name" value="S1 RNA-BINDING DOMAIN-CONTAINING PROTEIN 1"/>
    <property type="match status" value="1"/>
</dbReference>
<dbReference type="Proteomes" id="UP000503820">
    <property type="component" value="Unassembled WGS sequence"/>
</dbReference>
<dbReference type="FunFam" id="3.30.420.140:FF:000001">
    <property type="entry name" value="RNA-binding transcriptional accessory protein"/>
    <property type="match status" value="1"/>
</dbReference>
<dbReference type="SUPFAM" id="SSF158832">
    <property type="entry name" value="Tex N-terminal region-like"/>
    <property type="match status" value="1"/>
</dbReference>
<dbReference type="InterPro" id="IPR032639">
    <property type="entry name" value="Tex_YqgF"/>
</dbReference>
<dbReference type="FunFam" id="1.10.10.650:FF:000001">
    <property type="entry name" value="S1 RNA-binding domain 1"/>
    <property type="match status" value="1"/>
</dbReference>
<dbReference type="GO" id="GO:0005737">
    <property type="term" value="C:cytoplasm"/>
    <property type="evidence" value="ECO:0007669"/>
    <property type="project" value="UniProtKB-ARBA"/>
</dbReference>
<dbReference type="InterPro" id="IPR012340">
    <property type="entry name" value="NA-bd_OB-fold"/>
</dbReference>
<dbReference type="InterPro" id="IPR055179">
    <property type="entry name" value="Tex-like_central_region"/>
</dbReference>
<evidence type="ECO:0000259" key="2">
    <source>
        <dbReference type="PROSITE" id="PS50126"/>
    </source>
</evidence>
<dbReference type="EMBL" id="BLVP01000008">
    <property type="protein sequence ID" value="GFM37416.1"/>
    <property type="molecule type" value="Genomic_DNA"/>
</dbReference>
<dbReference type="SMART" id="SM00316">
    <property type="entry name" value="S1"/>
    <property type="match status" value="1"/>
</dbReference>
<feature type="region of interest" description="Disordered" evidence="1">
    <location>
        <begin position="194"/>
        <end position="213"/>
    </location>
</feature>
<dbReference type="Gene3D" id="1.10.3500.10">
    <property type="entry name" value="Tex N-terminal region-like"/>
    <property type="match status" value="1"/>
</dbReference>
<dbReference type="InterPro" id="IPR050437">
    <property type="entry name" value="Ribos_protein_bS1-like"/>
</dbReference>
<dbReference type="SUPFAM" id="SSF47781">
    <property type="entry name" value="RuvA domain 2-like"/>
    <property type="match status" value="2"/>
</dbReference>
<dbReference type="Pfam" id="PF22706">
    <property type="entry name" value="Tex_central_region"/>
    <property type="match status" value="1"/>
</dbReference>
<dbReference type="GO" id="GO:0006139">
    <property type="term" value="P:nucleobase-containing compound metabolic process"/>
    <property type="evidence" value="ECO:0007669"/>
    <property type="project" value="InterPro"/>
</dbReference>
<dbReference type="InterPro" id="IPR012337">
    <property type="entry name" value="RNaseH-like_sf"/>
</dbReference>
<dbReference type="Gene3D" id="2.40.50.140">
    <property type="entry name" value="Nucleic acid-binding proteins"/>
    <property type="match status" value="1"/>
</dbReference>
<dbReference type="Pfam" id="PF00575">
    <property type="entry name" value="S1"/>
    <property type="match status" value="1"/>
</dbReference>
<reference evidence="3 4" key="1">
    <citation type="submission" date="2020-05" db="EMBL/GenBank/DDBJ databases">
        <title>Draft genome sequence of Desulfovibrio psychrotolerans JS1T.</title>
        <authorList>
            <person name="Ueno A."/>
            <person name="Tamazawa S."/>
            <person name="Tamamura S."/>
            <person name="Murakami T."/>
            <person name="Kiyama T."/>
            <person name="Inomata H."/>
            <person name="Amano Y."/>
            <person name="Miyakawa K."/>
            <person name="Tamaki H."/>
            <person name="Naganuma T."/>
            <person name="Kaneko K."/>
        </authorList>
    </citation>
    <scope>NUCLEOTIDE SEQUENCE [LARGE SCALE GENOMIC DNA]</scope>
    <source>
        <strain evidence="3 4">JS1</strain>
    </source>
</reference>
<proteinExistence type="predicted"/>
<dbReference type="AlphaFoldDB" id="A0A7J0BUN5"/>
<dbReference type="SUPFAM" id="SSF50249">
    <property type="entry name" value="Nucleic acid-binding proteins"/>
    <property type="match status" value="1"/>
</dbReference>
<dbReference type="Pfam" id="PF09371">
    <property type="entry name" value="Tex_N"/>
    <property type="match status" value="1"/>
</dbReference>